<name>A0A1E1WCD4_PECGO</name>
<sequence>HAANPQQVTDHMEDLQQTIYQPTNAAIQQPTITNGSEAESQPTVAIDAQFSLPVNTVVKEPAIPKTSHSYLEKLKELQHFETESWSDVRYSDVQKNYCATPGFVELESNEEFKPYETSLNLHYTERGFAAISLGLLKQKEALEQVIRMFVSWLGSVEMTDTKAVET</sequence>
<protein>
    <submittedName>
        <fullName evidence="1">Uncharacterized protein</fullName>
    </submittedName>
</protein>
<evidence type="ECO:0000313" key="1">
    <source>
        <dbReference type="EMBL" id="JAT84640.1"/>
    </source>
</evidence>
<dbReference type="AlphaFoldDB" id="A0A1E1WCD4"/>
<dbReference type="EMBL" id="GDQN01006414">
    <property type="protein sequence ID" value="JAT84640.1"/>
    <property type="molecule type" value="Transcribed_RNA"/>
</dbReference>
<dbReference type="OrthoDB" id="7483379at2759"/>
<reference evidence="1" key="1">
    <citation type="submission" date="2015-09" db="EMBL/GenBank/DDBJ databases">
        <title>De novo assembly of Pectinophora gossypiella (Pink Bollworm) gut transcriptome.</title>
        <authorList>
            <person name="Tassone E.E."/>
        </authorList>
    </citation>
    <scope>NUCLEOTIDE SEQUENCE</scope>
</reference>
<organism evidence="1">
    <name type="scientific">Pectinophora gossypiella</name>
    <name type="common">Cotton pink bollworm</name>
    <name type="synonym">Depressaria gossypiella</name>
    <dbReference type="NCBI Taxonomy" id="13191"/>
    <lineage>
        <taxon>Eukaryota</taxon>
        <taxon>Metazoa</taxon>
        <taxon>Ecdysozoa</taxon>
        <taxon>Arthropoda</taxon>
        <taxon>Hexapoda</taxon>
        <taxon>Insecta</taxon>
        <taxon>Pterygota</taxon>
        <taxon>Neoptera</taxon>
        <taxon>Endopterygota</taxon>
        <taxon>Lepidoptera</taxon>
        <taxon>Glossata</taxon>
        <taxon>Ditrysia</taxon>
        <taxon>Gelechioidea</taxon>
        <taxon>Gelechiidae</taxon>
        <taxon>Apatetrinae</taxon>
        <taxon>Pectinophora</taxon>
    </lineage>
</organism>
<feature type="non-terminal residue" evidence="1">
    <location>
        <position position="166"/>
    </location>
</feature>
<proteinExistence type="predicted"/>
<feature type="non-terminal residue" evidence="1">
    <location>
        <position position="1"/>
    </location>
</feature>
<gene>
    <name evidence="1" type="ORF">g.12112</name>
</gene>
<accession>A0A1E1WCD4</accession>